<dbReference type="InterPro" id="IPR007045">
    <property type="entry name" value="KduI"/>
</dbReference>
<dbReference type="OrthoDB" id="9770644at2"/>
<dbReference type="Gene3D" id="2.60.120.10">
    <property type="entry name" value="Jelly Rolls"/>
    <property type="match status" value="1"/>
</dbReference>
<dbReference type="InterPro" id="IPR021120">
    <property type="entry name" value="KduI/IolB_isomerase"/>
</dbReference>
<dbReference type="InterPro" id="IPR011051">
    <property type="entry name" value="RmlC_Cupin_sf"/>
</dbReference>
<gene>
    <name evidence="7" type="primary">kduI</name>
    <name evidence="8" type="ORF">ARD30_03300</name>
    <name evidence="9" type="ORF">SAMN05660750_02419</name>
</gene>
<comment type="cofactor">
    <cofactor evidence="7">
        <name>Zn(2+)</name>
        <dbReference type="ChEBI" id="CHEBI:29105"/>
    </cofactor>
    <text evidence="7">Binds 1 zinc ion per subunit.</text>
</comment>
<sequence length="278" mass="30236">MTIEIRQVSHPEAVKGFDTAELRRHFLIETLFAPGEVKLTYSHLDRVVVGGAMPTGKAVVLPTPKAVGTDAFLKRRELGIVNVGGPGRVSVGGEDYALAKRDALYVGKEAGEVSFASDDAGNPAKFYLLSTPAHAVHPTKVIKEADAKTIALGEQATANKRVIRQYIIPGVCETCQLVMGVTTLEEGSIWNTMPAHVHDRRCEVYLYFDVPTDARVFHLMGEPQETRHLVVANEQAILSPGWSIHSGVGTKAYSFIWGMGGDNVDYTDMDMVATGDLR</sequence>
<dbReference type="Gene3D" id="2.60.120.520">
    <property type="entry name" value="pectin degrading enzyme 5-keto 4- deoxyuronate isomerase, domain 1"/>
    <property type="match status" value="1"/>
</dbReference>
<dbReference type="EMBL" id="FUYX01000005">
    <property type="protein sequence ID" value="SKB79855.1"/>
    <property type="molecule type" value="Genomic_DNA"/>
</dbReference>
<dbReference type="EMBL" id="LMAR01000023">
    <property type="protein sequence ID" value="KQK31441.1"/>
    <property type="molecule type" value="Genomic_DNA"/>
</dbReference>
<dbReference type="CDD" id="cd20294">
    <property type="entry name" value="cupin_KduI_N"/>
    <property type="match status" value="1"/>
</dbReference>
<dbReference type="Proteomes" id="UP000190130">
    <property type="component" value="Unassembled WGS sequence"/>
</dbReference>
<dbReference type="GO" id="GO:0008270">
    <property type="term" value="F:zinc ion binding"/>
    <property type="evidence" value="ECO:0007669"/>
    <property type="project" value="UniProtKB-UniRule"/>
</dbReference>
<evidence type="ECO:0000256" key="5">
    <source>
        <dbReference type="ARBA" id="ARBA00022833"/>
    </source>
</evidence>
<keyword evidence="5 7" id="KW-0862">Zinc</keyword>
<organism evidence="8 10">
    <name type="scientific">Bosea thiooxidans</name>
    <dbReference type="NCBI Taxonomy" id="53254"/>
    <lineage>
        <taxon>Bacteria</taxon>
        <taxon>Pseudomonadati</taxon>
        <taxon>Pseudomonadota</taxon>
        <taxon>Alphaproteobacteria</taxon>
        <taxon>Hyphomicrobiales</taxon>
        <taxon>Boseaceae</taxon>
        <taxon>Bosea</taxon>
    </lineage>
</organism>
<feature type="binding site" evidence="7">
    <location>
        <position position="198"/>
    </location>
    <ligand>
        <name>Zn(2+)</name>
        <dbReference type="ChEBI" id="CHEBI:29105"/>
    </ligand>
</feature>
<evidence type="ECO:0000256" key="6">
    <source>
        <dbReference type="ARBA" id="ARBA00023235"/>
    </source>
</evidence>
<reference evidence="8 10" key="1">
    <citation type="submission" date="2015-10" db="EMBL/GenBank/DDBJ databases">
        <title>Draft genome of Bosea thiooxidans.</title>
        <authorList>
            <person name="Wang X."/>
        </authorList>
    </citation>
    <scope>NUCLEOTIDE SEQUENCE [LARGE SCALE GENOMIC DNA]</scope>
    <source>
        <strain evidence="8 10">CGMCC 9174</strain>
    </source>
</reference>
<dbReference type="HAMAP" id="MF_00687">
    <property type="entry name" value="KduI"/>
    <property type="match status" value="1"/>
</dbReference>
<dbReference type="Proteomes" id="UP000051562">
    <property type="component" value="Unassembled WGS sequence"/>
</dbReference>
<keyword evidence="6 7" id="KW-0413">Isomerase</keyword>
<proteinExistence type="inferred from homology"/>
<dbReference type="GO" id="GO:0042840">
    <property type="term" value="P:D-glucuronate catabolic process"/>
    <property type="evidence" value="ECO:0007669"/>
    <property type="project" value="TreeGrafter"/>
</dbReference>
<dbReference type="Pfam" id="PF04962">
    <property type="entry name" value="KduI"/>
    <property type="match status" value="1"/>
</dbReference>
<dbReference type="PANTHER" id="PTHR38461">
    <property type="entry name" value="4-DEOXY-L-THREO-5-HEXOSULOSE-URONATE KETOL-ISOMERASE"/>
    <property type="match status" value="1"/>
</dbReference>
<evidence type="ECO:0000313" key="11">
    <source>
        <dbReference type="Proteomes" id="UP000190130"/>
    </source>
</evidence>
<evidence type="ECO:0000256" key="7">
    <source>
        <dbReference type="HAMAP-Rule" id="MF_00687"/>
    </source>
</evidence>
<feature type="binding site" evidence="7">
    <location>
        <position position="196"/>
    </location>
    <ligand>
        <name>Zn(2+)</name>
        <dbReference type="ChEBI" id="CHEBI:29105"/>
    </ligand>
</feature>
<dbReference type="UniPathway" id="UPA00545">
    <property type="reaction ID" value="UER00826"/>
</dbReference>
<dbReference type="PANTHER" id="PTHR38461:SF1">
    <property type="entry name" value="4-DEOXY-L-THREO-5-HEXOSULOSE-URONATE KETOL-ISOMERASE"/>
    <property type="match status" value="1"/>
</dbReference>
<evidence type="ECO:0000313" key="8">
    <source>
        <dbReference type="EMBL" id="KQK31441.1"/>
    </source>
</evidence>
<evidence type="ECO:0000256" key="2">
    <source>
        <dbReference type="ARBA" id="ARBA00005148"/>
    </source>
</evidence>
<evidence type="ECO:0000256" key="3">
    <source>
        <dbReference type="ARBA" id="ARBA00008086"/>
    </source>
</evidence>
<evidence type="ECO:0000313" key="9">
    <source>
        <dbReference type="EMBL" id="SKB79855.1"/>
    </source>
</evidence>
<feature type="binding site" evidence="7">
    <location>
        <position position="203"/>
    </location>
    <ligand>
        <name>Zn(2+)</name>
        <dbReference type="ChEBI" id="CHEBI:29105"/>
    </ligand>
</feature>
<dbReference type="SUPFAM" id="SSF51182">
    <property type="entry name" value="RmlC-like cupins"/>
    <property type="match status" value="1"/>
</dbReference>
<comment type="catalytic activity">
    <reaction evidence="1 7">
        <text>5-dehydro-4-deoxy-D-glucuronate = 3-deoxy-D-glycero-2,5-hexodiulosonate</text>
        <dbReference type="Rhea" id="RHEA:23896"/>
        <dbReference type="ChEBI" id="CHEBI:17117"/>
        <dbReference type="ChEBI" id="CHEBI:29071"/>
        <dbReference type="EC" id="5.3.1.17"/>
    </reaction>
</comment>
<evidence type="ECO:0000256" key="4">
    <source>
        <dbReference type="ARBA" id="ARBA00022723"/>
    </source>
</evidence>
<comment type="pathway">
    <text evidence="2 7">Glycan metabolism; pectin degradation; 2-dehydro-3-deoxy-D-gluconate from pectin: step 4/5.</text>
</comment>
<name>A0A0Q3M6M4_9HYPH</name>
<dbReference type="InterPro" id="IPR027449">
    <property type="entry name" value="KduI_N"/>
</dbReference>
<dbReference type="PIRSF" id="PIRSF006625">
    <property type="entry name" value="KduI"/>
    <property type="match status" value="1"/>
</dbReference>
<dbReference type="STRING" id="53254.SAMN05660750_02419"/>
<dbReference type="InterPro" id="IPR014710">
    <property type="entry name" value="RmlC-like_jellyroll"/>
</dbReference>
<evidence type="ECO:0000256" key="1">
    <source>
        <dbReference type="ARBA" id="ARBA00000552"/>
    </source>
</evidence>
<feature type="binding site" evidence="7">
    <location>
        <position position="245"/>
    </location>
    <ligand>
        <name>Zn(2+)</name>
        <dbReference type="ChEBI" id="CHEBI:29105"/>
    </ligand>
</feature>
<protein>
    <recommendedName>
        <fullName evidence="7">4-deoxy-L-threo-5-hexosulose-uronate ketol-isomerase</fullName>
        <ecNumber evidence="7">5.3.1.17</ecNumber>
    </recommendedName>
    <alternativeName>
        <fullName evidence="7">5-keto-4-deoxyuronate isomerase</fullName>
    </alternativeName>
    <alternativeName>
        <fullName evidence="7">DKI isomerase</fullName>
    </alternativeName>
</protein>
<keyword evidence="4 7" id="KW-0479">Metal-binding</keyword>
<accession>A0A0Q3M6M4</accession>
<dbReference type="CDD" id="cd20491">
    <property type="entry name" value="cupin_KduI_C"/>
    <property type="match status" value="1"/>
</dbReference>
<reference evidence="9 11" key="2">
    <citation type="submission" date="2017-02" db="EMBL/GenBank/DDBJ databases">
        <authorList>
            <person name="Peterson S.W."/>
        </authorList>
    </citation>
    <scope>NUCLEOTIDE SEQUENCE [LARGE SCALE GENOMIC DNA]</scope>
    <source>
        <strain evidence="9 11">DSM 9653</strain>
    </source>
</reference>
<dbReference type="RefSeq" id="WP_055727207.1">
    <property type="nucleotide sequence ID" value="NZ_FUYX01000005.1"/>
</dbReference>
<dbReference type="AlphaFoldDB" id="A0A0Q3M6M4"/>
<evidence type="ECO:0000313" key="10">
    <source>
        <dbReference type="Proteomes" id="UP000051562"/>
    </source>
</evidence>
<dbReference type="NCBIfam" id="NF002091">
    <property type="entry name" value="PRK00924.1"/>
    <property type="match status" value="1"/>
</dbReference>
<comment type="function">
    <text evidence="7">Catalyzes the isomerization of 5-dehydro-4-deoxy-D-glucuronate to 3-deoxy-D-glycero-2,5-hexodiulosonate.</text>
</comment>
<comment type="similarity">
    <text evidence="3 7">Belongs to the KduI family.</text>
</comment>
<dbReference type="GO" id="GO:0008697">
    <property type="term" value="F:4-deoxy-L-threo-5-hexosulose-uronate ketol-isomerase activity"/>
    <property type="evidence" value="ECO:0007669"/>
    <property type="project" value="UniProtKB-UniRule"/>
</dbReference>
<dbReference type="GO" id="GO:0045490">
    <property type="term" value="P:pectin catabolic process"/>
    <property type="evidence" value="ECO:0007669"/>
    <property type="project" value="UniProtKB-UniRule"/>
</dbReference>
<dbReference type="GO" id="GO:0019698">
    <property type="term" value="P:D-galacturonate catabolic process"/>
    <property type="evidence" value="ECO:0007669"/>
    <property type="project" value="TreeGrafter"/>
</dbReference>
<dbReference type="EC" id="5.3.1.17" evidence="7"/>
<keyword evidence="10" id="KW-1185">Reference proteome</keyword>